<gene>
    <name evidence="1" type="ORF">H5410_040784</name>
</gene>
<dbReference type="EMBL" id="JACXVP010000008">
    <property type="protein sequence ID" value="KAG5590270.1"/>
    <property type="molecule type" value="Genomic_DNA"/>
</dbReference>
<sequence length="78" mass="8741">FLKICAAKDHLAQLVGIVDSLCDLPFGLVHHLSSFAFNIFATLELWMMLQPFDYSPNSLGDPQAFISSFFQPPCSFFP</sequence>
<dbReference type="Proteomes" id="UP000824120">
    <property type="component" value="Chromosome 8"/>
</dbReference>
<evidence type="ECO:0000313" key="2">
    <source>
        <dbReference type="Proteomes" id="UP000824120"/>
    </source>
</evidence>
<comment type="caution">
    <text evidence="1">The sequence shown here is derived from an EMBL/GenBank/DDBJ whole genome shotgun (WGS) entry which is preliminary data.</text>
</comment>
<keyword evidence="2" id="KW-1185">Reference proteome</keyword>
<name>A0A9J5XTK3_SOLCO</name>
<accession>A0A9J5XTK3</accession>
<feature type="non-terminal residue" evidence="1">
    <location>
        <position position="78"/>
    </location>
</feature>
<proteinExistence type="predicted"/>
<reference evidence="1 2" key="1">
    <citation type="submission" date="2020-09" db="EMBL/GenBank/DDBJ databases">
        <title>De no assembly of potato wild relative species, Solanum commersonii.</title>
        <authorList>
            <person name="Cho K."/>
        </authorList>
    </citation>
    <scope>NUCLEOTIDE SEQUENCE [LARGE SCALE GENOMIC DNA]</scope>
    <source>
        <strain evidence="1">LZ3.2</strain>
        <tissue evidence="1">Leaf</tissue>
    </source>
</reference>
<evidence type="ECO:0000313" key="1">
    <source>
        <dbReference type="EMBL" id="KAG5590270.1"/>
    </source>
</evidence>
<organism evidence="1 2">
    <name type="scientific">Solanum commersonii</name>
    <name type="common">Commerson's wild potato</name>
    <name type="synonym">Commerson's nightshade</name>
    <dbReference type="NCBI Taxonomy" id="4109"/>
    <lineage>
        <taxon>Eukaryota</taxon>
        <taxon>Viridiplantae</taxon>
        <taxon>Streptophyta</taxon>
        <taxon>Embryophyta</taxon>
        <taxon>Tracheophyta</taxon>
        <taxon>Spermatophyta</taxon>
        <taxon>Magnoliopsida</taxon>
        <taxon>eudicotyledons</taxon>
        <taxon>Gunneridae</taxon>
        <taxon>Pentapetalae</taxon>
        <taxon>asterids</taxon>
        <taxon>lamiids</taxon>
        <taxon>Solanales</taxon>
        <taxon>Solanaceae</taxon>
        <taxon>Solanoideae</taxon>
        <taxon>Solaneae</taxon>
        <taxon>Solanum</taxon>
    </lineage>
</organism>
<dbReference type="AlphaFoldDB" id="A0A9J5XTK3"/>
<protein>
    <submittedName>
        <fullName evidence="1">Uncharacterized protein</fullName>
    </submittedName>
</protein>